<gene>
    <name evidence="2" type="ORF">KL86SPO_31674</name>
</gene>
<sequence length="400" mass="43769">MAEKNLAGLRVLDFTRVLAGPYLTQMLRDLGAEIIKVEQPGKGADERQMSPIVNGQSGYFMMLNRGKKSITLNLKDPKAKEIIFKLAKQADIITENFKPGVMESLGFSYEAFKAVKPDIIMCSISTFGQKGPLSQRAGYDIIAQAMSGLMWMAGDPDRRPARSGTSIGDVNAGSHALGAILAALYYREKTGKGQYIDISLRDCLSAIIETAIPRYTMSGGADKAGRSGPHHATMGPYGVFDAGRERYIVLGALNEAIWARLCTAMNRPEYINDPRFNSTTLRAQNLDKTVAIIEEWLQGFEDVNEALEILEASSVPSAPVLDIEQLLQDEQFLMRDMLVEVEDPVFGKVKLPATPMRFSETSVINNEAPPLLGGDTEAVLKEYVGLSEAEIAELRAGKVI</sequence>
<evidence type="ECO:0000313" key="2">
    <source>
        <dbReference type="EMBL" id="SCM81495.1"/>
    </source>
</evidence>
<organism evidence="2">
    <name type="scientific">uncultured Sporomusa sp</name>
    <dbReference type="NCBI Taxonomy" id="307249"/>
    <lineage>
        <taxon>Bacteria</taxon>
        <taxon>Bacillati</taxon>
        <taxon>Bacillota</taxon>
        <taxon>Negativicutes</taxon>
        <taxon>Selenomonadales</taxon>
        <taxon>Sporomusaceae</taxon>
        <taxon>Sporomusa</taxon>
        <taxon>environmental samples</taxon>
    </lineage>
</organism>
<keyword evidence="1" id="KW-0808">Transferase</keyword>
<dbReference type="SUPFAM" id="SSF89796">
    <property type="entry name" value="CoA-transferase family III (CaiB/BaiF)"/>
    <property type="match status" value="1"/>
</dbReference>
<dbReference type="AlphaFoldDB" id="A0A212LV51"/>
<protein>
    <submittedName>
        <fullName evidence="2">L-carnitine dehydratase/bile acid-inducible protein F</fullName>
    </submittedName>
</protein>
<proteinExistence type="predicted"/>
<dbReference type="GO" id="GO:0008410">
    <property type="term" value="F:CoA-transferase activity"/>
    <property type="evidence" value="ECO:0007669"/>
    <property type="project" value="TreeGrafter"/>
</dbReference>
<name>A0A212LV51_9FIRM</name>
<dbReference type="InterPro" id="IPR044855">
    <property type="entry name" value="CoA-Trfase_III_dom3_sf"/>
</dbReference>
<dbReference type="Gene3D" id="3.30.1540.10">
    <property type="entry name" value="formyl-coa transferase, domain 3"/>
    <property type="match status" value="1"/>
</dbReference>
<evidence type="ECO:0000256" key="1">
    <source>
        <dbReference type="ARBA" id="ARBA00022679"/>
    </source>
</evidence>
<reference evidence="2" key="1">
    <citation type="submission" date="2016-08" db="EMBL/GenBank/DDBJ databases">
        <authorList>
            <person name="Seilhamer J.J."/>
        </authorList>
    </citation>
    <scope>NUCLEOTIDE SEQUENCE</scope>
    <source>
        <strain evidence="2">86</strain>
    </source>
</reference>
<dbReference type="InterPro" id="IPR023606">
    <property type="entry name" value="CoA-Trfase_III_dom_1_sf"/>
</dbReference>
<dbReference type="InterPro" id="IPR050483">
    <property type="entry name" value="CoA-transferase_III_domain"/>
</dbReference>
<dbReference type="InterPro" id="IPR003673">
    <property type="entry name" value="CoA-Trfase_fam_III"/>
</dbReference>
<dbReference type="RefSeq" id="WP_288184520.1">
    <property type="nucleotide sequence ID" value="NZ_LT608335.1"/>
</dbReference>
<dbReference type="EMBL" id="FMJE01000003">
    <property type="protein sequence ID" value="SCM81495.1"/>
    <property type="molecule type" value="Genomic_DNA"/>
</dbReference>
<dbReference type="Gene3D" id="3.40.50.10540">
    <property type="entry name" value="Crotonobetainyl-coa:carnitine coa-transferase, domain 1"/>
    <property type="match status" value="1"/>
</dbReference>
<dbReference type="PANTHER" id="PTHR48207:SF3">
    <property type="entry name" value="SUCCINATE--HYDROXYMETHYLGLUTARATE COA-TRANSFERASE"/>
    <property type="match status" value="1"/>
</dbReference>
<accession>A0A212LV51</accession>
<dbReference type="PANTHER" id="PTHR48207">
    <property type="entry name" value="SUCCINATE--HYDROXYMETHYLGLUTARATE COA-TRANSFERASE"/>
    <property type="match status" value="1"/>
</dbReference>
<dbReference type="Pfam" id="PF02515">
    <property type="entry name" value="CoA_transf_3"/>
    <property type="match status" value="1"/>
</dbReference>